<accession>A0ABS3LUX3</accession>
<evidence type="ECO:0000313" key="1">
    <source>
        <dbReference type="EMBL" id="MBO1359717.1"/>
    </source>
</evidence>
<dbReference type="Proteomes" id="UP000664771">
    <property type="component" value="Unassembled WGS sequence"/>
</dbReference>
<gene>
    <name evidence="1" type="ORF">J2D73_07900</name>
</gene>
<name>A0ABS3LUX3_9PROT</name>
<protein>
    <recommendedName>
        <fullName evidence="3">Transposase</fullName>
    </recommendedName>
</protein>
<organism evidence="1 2">
    <name type="scientific">Acetobacter sacchari</name>
    <dbReference type="NCBI Taxonomy" id="2661687"/>
    <lineage>
        <taxon>Bacteria</taxon>
        <taxon>Pseudomonadati</taxon>
        <taxon>Pseudomonadota</taxon>
        <taxon>Alphaproteobacteria</taxon>
        <taxon>Acetobacterales</taxon>
        <taxon>Acetobacteraceae</taxon>
        <taxon>Acetobacter</taxon>
    </lineage>
</organism>
<dbReference type="EMBL" id="JAFVMF010000007">
    <property type="protein sequence ID" value="MBO1359717.1"/>
    <property type="molecule type" value="Genomic_DNA"/>
</dbReference>
<proteinExistence type="predicted"/>
<reference evidence="1 2" key="1">
    <citation type="submission" date="2021-03" db="EMBL/GenBank/DDBJ databases">
        <title>The complete genome sequence of Acetobacter sacchari TBRC 11175.</title>
        <authorList>
            <person name="Charoenyingcharoen P."/>
            <person name="Yukphan P."/>
        </authorList>
    </citation>
    <scope>NUCLEOTIDE SEQUENCE [LARGE SCALE GENOMIC DNA]</scope>
    <source>
        <strain evidence="1 2">TBRC 11175</strain>
    </source>
</reference>
<comment type="caution">
    <text evidence="1">The sequence shown here is derived from an EMBL/GenBank/DDBJ whole genome shotgun (WGS) entry which is preliminary data.</text>
</comment>
<evidence type="ECO:0008006" key="3">
    <source>
        <dbReference type="Google" id="ProtNLM"/>
    </source>
</evidence>
<keyword evidence="2" id="KW-1185">Reference proteome</keyword>
<sequence length="68" mass="8068">MTKSSSIAPAGRREMLRSIETSKRRKPHVVVPELATRLDIWLKPRRWIFDALKKFRRQIGYMNIESVD</sequence>
<evidence type="ECO:0000313" key="2">
    <source>
        <dbReference type="Proteomes" id="UP000664771"/>
    </source>
</evidence>
<dbReference type="RefSeq" id="WP_207881058.1">
    <property type="nucleotide sequence ID" value="NZ_JAFVMF010000007.1"/>
</dbReference>